<proteinExistence type="predicted"/>
<accession>A0AC35UHM4</accession>
<sequence length="149" mass="16509">MQKVCVIQNEFSDCIGSNSNCIHNATLQQIFNVEASDSSLYSVDYYVSMYECQTAYNITINEFDCLTTVGIKGYDQMKKCETELQADNGNDSDVCSVKNSVNKCVMDVFDKYCGKDAAAYVCNVNNAGINENLPQCASKLMTCPELNSF</sequence>
<name>A0AC35UHM4_9BILA</name>
<dbReference type="Proteomes" id="UP000095286">
    <property type="component" value="Unplaced"/>
</dbReference>
<evidence type="ECO:0000313" key="2">
    <source>
        <dbReference type="WBParaSite" id="RSKR_0001096950.1"/>
    </source>
</evidence>
<dbReference type="WBParaSite" id="RSKR_0001096950.1">
    <property type="protein sequence ID" value="RSKR_0001096950.1"/>
    <property type="gene ID" value="RSKR_0001096950"/>
</dbReference>
<evidence type="ECO:0000313" key="1">
    <source>
        <dbReference type="Proteomes" id="UP000095286"/>
    </source>
</evidence>
<organism evidence="1 2">
    <name type="scientific">Rhabditophanes sp. KR3021</name>
    <dbReference type="NCBI Taxonomy" id="114890"/>
    <lineage>
        <taxon>Eukaryota</taxon>
        <taxon>Metazoa</taxon>
        <taxon>Ecdysozoa</taxon>
        <taxon>Nematoda</taxon>
        <taxon>Chromadorea</taxon>
        <taxon>Rhabditida</taxon>
        <taxon>Tylenchina</taxon>
        <taxon>Panagrolaimomorpha</taxon>
        <taxon>Strongyloidoidea</taxon>
        <taxon>Alloionematidae</taxon>
        <taxon>Rhabditophanes</taxon>
    </lineage>
</organism>
<protein>
    <submittedName>
        <fullName evidence="2">DUF725 domain-containing protein</fullName>
    </submittedName>
</protein>
<reference evidence="2" key="1">
    <citation type="submission" date="2016-11" db="UniProtKB">
        <authorList>
            <consortium name="WormBaseParasite"/>
        </authorList>
    </citation>
    <scope>IDENTIFICATION</scope>
    <source>
        <strain evidence="2">KR3021</strain>
    </source>
</reference>